<feature type="transmembrane region" description="Helical" evidence="6">
    <location>
        <begin position="12"/>
        <end position="32"/>
    </location>
</feature>
<evidence type="ECO:0000256" key="1">
    <source>
        <dbReference type="ARBA" id="ARBA00004651"/>
    </source>
</evidence>
<comment type="subcellular location">
    <subcellularLocation>
        <location evidence="1">Cell membrane</location>
        <topology evidence="1">Multi-pass membrane protein</topology>
    </subcellularLocation>
</comment>
<dbReference type="InterPro" id="IPR020846">
    <property type="entry name" value="MFS_dom"/>
</dbReference>
<dbReference type="InterPro" id="IPR050382">
    <property type="entry name" value="MFS_Na/Anion_cotransporter"/>
</dbReference>
<keyword evidence="4 6" id="KW-1133">Transmembrane helix</keyword>
<organism evidence="8 9">
    <name type="scientific">Metabacillus rhizolycopersici</name>
    <dbReference type="NCBI Taxonomy" id="2875709"/>
    <lineage>
        <taxon>Bacteria</taxon>
        <taxon>Bacillati</taxon>
        <taxon>Bacillota</taxon>
        <taxon>Bacilli</taxon>
        <taxon>Bacillales</taxon>
        <taxon>Bacillaceae</taxon>
        <taxon>Metabacillus</taxon>
    </lineage>
</organism>
<evidence type="ECO:0000256" key="6">
    <source>
        <dbReference type="SAM" id="Phobius"/>
    </source>
</evidence>
<sequence>MSEKILEKKVRKTLIVLLFFGWALGNLDRYLMNYAVVHIGKDLSLSATETGLILSSFFLGYALMQLPGGLLADKFGAKRVLLIAVIVWSIFTGLTAVAWTLSVMVVIRFLFGIGEGGFQPSASKIISTSFPVNERSKAMSIMLTSSGIMAMLVPIISAALLVTIGWRAFFVIAGSLGVIIAFLYWKYVPKDEVAKESVKGPQVKAILGILFKKPLMWSLVVSYFTIYAVNWGLNSWMPKYLSDVRGLDLVSIGWLQMIPGAIQIIAMLIFGYLIDKLDLKVNKFIGAICALVLAGFLFLMFNAESIALFITYQSIVILLLTFVMLLLPSFVLKRIPSDYAGTAMGMANTGGQLAGFVTPTLIGFMVDSFNGSYNAAMWLLVVISIICVGAILTISPKGQGNKEAEHEYIA</sequence>
<protein>
    <submittedName>
        <fullName evidence="8">MFS transporter</fullName>
    </submittedName>
</protein>
<evidence type="ECO:0000256" key="2">
    <source>
        <dbReference type="ARBA" id="ARBA00022448"/>
    </source>
</evidence>
<dbReference type="InterPro" id="IPR011701">
    <property type="entry name" value="MFS"/>
</dbReference>
<reference evidence="8" key="1">
    <citation type="submission" date="2024-05" db="EMBL/GenBank/DDBJ databases">
        <title>Metabacillus sp. nov., isolated from the rhizosphere soil of tomato plants.</title>
        <authorList>
            <person name="Ma R."/>
        </authorList>
    </citation>
    <scope>NUCLEOTIDE SEQUENCE</scope>
    <source>
        <strain evidence="8">DBTR6</strain>
    </source>
</reference>
<keyword evidence="5 6" id="KW-0472">Membrane</keyword>
<keyword evidence="2" id="KW-0813">Transport</keyword>
<name>A0ABS7USN5_9BACI</name>
<feature type="transmembrane region" description="Helical" evidence="6">
    <location>
        <begin position="376"/>
        <end position="394"/>
    </location>
</feature>
<evidence type="ECO:0000256" key="4">
    <source>
        <dbReference type="ARBA" id="ARBA00022989"/>
    </source>
</evidence>
<keyword evidence="9" id="KW-1185">Reference proteome</keyword>
<accession>A0ABS7USN5</accession>
<dbReference type="RefSeq" id="WP_224139570.1">
    <property type="nucleotide sequence ID" value="NZ_JAIQUM010000030.1"/>
</dbReference>
<dbReference type="Gene3D" id="1.20.1250.20">
    <property type="entry name" value="MFS general substrate transporter like domains"/>
    <property type="match status" value="2"/>
</dbReference>
<keyword evidence="3 6" id="KW-0812">Transmembrane</keyword>
<feature type="transmembrane region" description="Helical" evidence="6">
    <location>
        <begin position="253"/>
        <end position="274"/>
    </location>
</feature>
<feature type="transmembrane region" description="Helical" evidence="6">
    <location>
        <begin position="214"/>
        <end position="233"/>
    </location>
</feature>
<proteinExistence type="predicted"/>
<gene>
    <name evidence="8" type="ORF">K9V48_13875</name>
</gene>
<feature type="transmembrane region" description="Helical" evidence="6">
    <location>
        <begin position="281"/>
        <end position="300"/>
    </location>
</feature>
<evidence type="ECO:0000313" key="9">
    <source>
        <dbReference type="Proteomes" id="UP001165287"/>
    </source>
</evidence>
<dbReference type="PROSITE" id="PS50850">
    <property type="entry name" value="MFS"/>
    <property type="match status" value="1"/>
</dbReference>
<feature type="transmembrane region" description="Helical" evidence="6">
    <location>
        <begin position="306"/>
        <end position="327"/>
    </location>
</feature>
<dbReference type="InterPro" id="IPR036259">
    <property type="entry name" value="MFS_trans_sf"/>
</dbReference>
<feature type="transmembrane region" description="Helical" evidence="6">
    <location>
        <begin position="339"/>
        <end position="364"/>
    </location>
</feature>
<comment type="caution">
    <text evidence="8">The sequence shown here is derived from an EMBL/GenBank/DDBJ whole genome shotgun (WGS) entry which is preliminary data.</text>
</comment>
<dbReference type="EMBL" id="JAIQUM010000030">
    <property type="protein sequence ID" value="MBZ5751305.1"/>
    <property type="molecule type" value="Genomic_DNA"/>
</dbReference>
<dbReference type="Proteomes" id="UP001165287">
    <property type="component" value="Unassembled WGS sequence"/>
</dbReference>
<feature type="transmembrane region" description="Helical" evidence="6">
    <location>
        <begin position="79"/>
        <end position="99"/>
    </location>
</feature>
<dbReference type="PANTHER" id="PTHR11662:SF399">
    <property type="entry name" value="FI19708P1-RELATED"/>
    <property type="match status" value="1"/>
</dbReference>
<evidence type="ECO:0000313" key="8">
    <source>
        <dbReference type="EMBL" id="MBZ5751305.1"/>
    </source>
</evidence>
<dbReference type="SUPFAM" id="SSF103473">
    <property type="entry name" value="MFS general substrate transporter"/>
    <property type="match status" value="1"/>
</dbReference>
<evidence type="ECO:0000259" key="7">
    <source>
        <dbReference type="PROSITE" id="PS50850"/>
    </source>
</evidence>
<feature type="transmembrane region" description="Helical" evidence="6">
    <location>
        <begin position="52"/>
        <end position="72"/>
    </location>
</feature>
<dbReference type="Pfam" id="PF07690">
    <property type="entry name" value="MFS_1"/>
    <property type="match status" value="1"/>
</dbReference>
<feature type="transmembrane region" description="Helical" evidence="6">
    <location>
        <begin position="105"/>
        <end position="126"/>
    </location>
</feature>
<evidence type="ECO:0000256" key="5">
    <source>
        <dbReference type="ARBA" id="ARBA00023136"/>
    </source>
</evidence>
<evidence type="ECO:0000256" key="3">
    <source>
        <dbReference type="ARBA" id="ARBA00022692"/>
    </source>
</evidence>
<feature type="transmembrane region" description="Helical" evidence="6">
    <location>
        <begin position="138"/>
        <end position="162"/>
    </location>
</feature>
<feature type="domain" description="Major facilitator superfamily (MFS) profile" evidence="7">
    <location>
        <begin position="14"/>
        <end position="399"/>
    </location>
</feature>
<dbReference type="CDD" id="cd17319">
    <property type="entry name" value="MFS_ExuT_GudP_like"/>
    <property type="match status" value="1"/>
</dbReference>
<dbReference type="PANTHER" id="PTHR11662">
    <property type="entry name" value="SOLUTE CARRIER FAMILY 17"/>
    <property type="match status" value="1"/>
</dbReference>
<feature type="transmembrane region" description="Helical" evidence="6">
    <location>
        <begin position="168"/>
        <end position="185"/>
    </location>
</feature>